<gene>
    <name evidence="1" type="ORF">JOF46_001482</name>
</gene>
<dbReference type="Proteomes" id="UP000766570">
    <property type="component" value="Unassembled WGS sequence"/>
</dbReference>
<reference evidence="1 2" key="1">
    <citation type="submission" date="2021-03" db="EMBL/GenBank/DDBJ databases">
        <title>Sequencing the genomes of 1000 actinobacteria strains.</title>
        <authorList>
            <person name="Klenk H.-P."/>
        </authorList>
    </citation>
    <scope>NUCLEOTIDE SEQUENCE [LARGE SCALE GENOMIC DNA]</scope>
    <source>
        <strain evidence="1 2">DSM 15454</strain>
    </source>
</reference>
<sequence length="201" mass="21736">MEKISARCLAGNFVMFPLMVQACPHGHQAGHRKVAAVQRLQFLPADGGIHVVVHVVDEAVQPHPRAVVPPEAEHTEERMPEPLLIHLAVRGGQVLVGAQEPLEQRFASLAIAFVDHRFDGHDGIALGGRALGTLGGQQCPGPLGEPRRGGVGDQVLLESFHLGQEFFDVHGIHSRPAGPRGPAPDAPRVRGARFFCEQWVR</sequence>
<keyword evidence="2" id="KW-1185">Reference proteome</keyword>
<name>A0ABS4WBM7_9MICC</name>
<accession>A0ABS4WBM7</accession>
<dbReference type="EMBL" id="JAGIOE010000001">
    <property type="protein sequence ID" value="MBP2373570.1"/>
    <property type="molecule type" value="Genomic_DNA"/>
</dbReference>
<proteinExistence type="predicted"/>
<organism evidence="1 2">
    <name type="scientific">Paeniglutamicibacter psychrophenolicus</name>
    <dbReference type="NCBI Taxonomy" id="257454"/>
    <lineage>
        <taxon>Bacteria</taxon>
        <taxon>Bacillati</taxon>
        <taxon>Actinomycetota</taxon>
        <taxon>Actinomycetes</taxon>
        <taxon>Micrococcales</taxon>
        <taxon>Micrococcaceae</taxon>
        <taxon>Paeniglutamicibacter</taxon>
    </lineage>
</organism>
<evidence type="ECO:0000313" key="2">
    <source>
        <dbReference type="Proteomes" id="UP000766570"/>
    </source>
</evidence>
<protein>
    <recommendedName>
        <fullName evidence="3">Secreted protein</fullName>
    </recommendedName>
</protein>
<dbReference type="RefSeq" id="WP_209906742.1">
    <property type="nucleotide sequence ID" value="NZ_BAAAMI010000005.1"/>
</dbReference>
<evidence type="ECO:0000313" key="1">
    <source>
        <dbReference type="EMBL" id="MBP2373570.1"/>
    </source>
</evidence>
<dbReference type="PROSITE" id="PS51257">
    <property type="entry name" value="PROKAR_LIPOPROTEIN"/>
    <property type="match status" value="1"/>
</dbReference>
<comment type="caution">
    <text evidence="1">The sequence shown here is derived from an EMBL/GenBank/DDBJ whole genome shotgun (WGS) entry which is preliminary data.</text>
</comment>
<evidence type="ECO:0008006" key="3">
    <source>
        <dbReference type="Google" id="ProtNLM"/>
    </source>
</evidence>